<feature type="domain" description="Tetrapyrrole methylase" evidence="7">
    <location>
        <begin position="8"/>
        <end position="211"/>
    </location>
</feature>
<keyword evidence="5 6" id="KW-0949">S-adenosyl-L-methionine</keyword>
<evidence type="ECO:0000256" key="6">
    <source>
        <dbReference type="HAMAP-Rule" id="MF_01877"/>
    </source>
</evidence>
<evidence type="ECO:0000256" key="4">
    <source>
        <dbReference type="ARBA" id="ARBA00022679"/>
    </source>
</evidence>
<dbReference type="PANTHER" id="PTHR46111">
    <property type="entry name" value="RIBOSOMAL RNA SMALL SUBUNIT METHYLTRANSFERASE I"/>
    <property type="match status" value="1"/>
</dbReference>
<keyword evidence="3 6" id="KW-0489">Methyltransferase</keyword>
<dbReference type="EC" id="2.1.1.198" evidence="6"/>
<dbReference type="AlphaFoldDB" id="A0A0P8AFH3"/>
<dbReference type="InterPro" id="IPR053910">
    <property type="entry name" value="RsmI_HTH"/>
</dbReference>
<dbReference type="Proteomes" id="UP000182045">
    <property type="component" value="Unassembled WGS sequence"/>
</dbReference>
<dbReference type="InterPro" id="IPR000878">
    <property type="entry name" value="4pyrrol_Mease"/>
</dbReference>
<organism evidence="10 11">
    <name type="scientific">Roseibaca calidilacus</name>
    <dbReference type="NCBI Taxonomy" id="1666912"/>
    <lineage>
        <taxon>Bacteria</taxon>
        <taxon>Pseudomonadati</taxon>
        <taxon>Pseudomonadota</taxon>
        <taxon>Alphaproteobacteria</taxon>
        <taxon>Rhodobacterales</taxon>
        <taxon>Paracoccaceae</taxon>
        <taxon>Roseinatronobacter</taxon>
    </lineage>
</organism>
<reference evidence="10 11" key="1">
    <citation type="submission" date="2015-09" db="EMBL/GenBank/DDBJ databases">
        <title>Identification and resolution of microdiversity through metagenomic sequencing of parallel consortia.</title>
        <authorList>
            <person name="Nelson W.C."/>
            <person name="Romine M.F."/>
            <person name="Lindemann S.R."/>
        </authorList>
    </citation>
    <scope>NUCLEOTIDE SEQUENCE [LARGE SCALE GENOMIC DNA]</scope>
    <source>
        <strain evidence="10">HL-91</strain>
    </source>
</reference>
<comment type="caution">
    <text evidence="10">The sequence shown here is derived from an EMBL/GenBank/DDBJ whole genome shotgun (WGS) entry which is preliminary data.</text>
</comment>
<dbReference type="SUPFAM" id="SSF53790">
    <property type="entry name" value="Tetrapyrrole methylase"/>
    <property type="match status" value="1"/>
</dbReference>
<dbReference type="PANTHER" id="PTHR46111:SF1">
    <property type="entry name" value="RIBOSOMAL RNA SMALL SUBUNIT METHYLTRANSFERASE I"/>
    <property type="match status" value="1"/>
</dbReference>
<name>A0A0P8AFH3_9RHOB</name>
<evidence type="ECO:0000259" key="7">
    <source>
        <dbReference type="Pfam" id="PF00590"/>
    </source>
</evidence>
<keyword evidence="1 6" id="KW-0963">Cytoplasm</keyword>
<evidence type="ECO:0000313" key="10">
    <source>
        <dbReference type="EMBL" id="KPP93004.1"/>
    </source>
</evidence>
<keyword evidence="12" id="KW-1185">Reference proteome</keyword>
<proteinExistence type="inferred from homology"/>
<dbReference type="Gene3D" id="3.30.950.10">
    <property type="entry name" value="Methyltransferase, Cobalt-precorrin-4 Transmethylase, Domain 2"/>
    <property type="match status" value="1"/>
</dbReference>
<comment type="similarity">
    <text evidence="6">Belongs to the methyltransferase superfamily. RsmI family.</text>
</comment>
<dbReference type="GO" id="GO:0070677">
    <property type="term" value="F:rRNA (cytosine-2'-O-)-methyltransferase activity"/>
    <property type="evidence" value="ECO:0007669"/>
    <property type="project" value="UniProtKB-UniRule"/>
</dbReference>
<evidence type="ECO:0000256" key="1">
    <source>
        <dbReference type="ARBA" id="ARBA00022490"/>
    </source>
</evidence>
<evidence type="ECO:0000256" key="5">
    <source>
        <dbReference type="ARBA" id="ARBA00022691"/>
    </source>
</evidence>
<dbReference type="RefSeq" id="WP_072245391.1">
    <property type="nucleotide sequence ID" value="NZ_FBYC01000004.1"/>
</dbReference>
<comment type="subcellular location">
    <subcellularLocation>
        <location evidence="6">Cytoplasm</location>
    </subcellularLocation>
</comment>
<dbReference type="Pfam" id="PF23016">
    <property type="entry name" value="RsmI_C"/>
    <property type="match status" value="1"/>
</dbReference>
<dbReference type="EMBL" id="FBYC01000004">
    <property type="protein sequence ID" value="CUX80327.1"/>
    <property type="molecule type" value="Genomic_DNA"/>
</dbReference>
<dbReference type="PIRSF" id="PIRSF005917">
    <property type="entry name" value="MTase_YraL"/>
    <property type="match status" value="1"/>
</dbReference>
<accession>A0A0P8AFH3</accession>
<keyword evidence="4 6" id="KW-0808">Transferase</keyword>
<evidence type="ECO:0000313" key="12">
    <source>
        <dbReference type="Proteomes" id="UP000182045"/>
    </source>
</evidence>
<reference evidence="9 12" key="2">
    <citation type="submission" date="2016-01" db="EMBL/GenBank/DDBJ databases">
        <authorList>
            <person name="Varghese N."/>
        </authorList>
    </citation>
    <scope>NUCLEOTIDE SEQUENCE [LARGE SCALE GENOMIC DNA]</scope>
    <source>
        <strain evidence="9 12">HL-91</strain>
    </source>
</reference>
<evidence type="ECO:0000259" key="8">
    <source>
        <dbReference type="Pfam" id="PF23016"/>
    </source>
</evidence>
<comment type="function">
    <text evidence="6">Catalyzes the 2'-O-methylation of the ribose of cytidine 1402 (C1402) in 16S rRNA.</text>
</comment>
<comment type="catalytic activity">
    <reaction evidence="6">
        <text>cytidine(1402) in 16S rRNA + S-adenosyl-L-methionine = 2'-O-methylcytidine(1402) in 16S rRNA + S-adenosyl-L-homocysteine + H(+)</text>
        <dbReference type="Rhea" id="RHEA:42924"/>
        <dbReference type="Rhea" id="RHEA-COMP:10285"/>
        <dbReference type="Rhea" id="RHEA-COMP:10286"/>
        <dbReference type="ChEBI" id="CHEBI:15378"/>
        <dbReference type="ChEBI" id="CHEBI:57856"/>
        <dbReference type="ChEBI" id="CHEBI:59789"/>
        <dbReference type="ChEBI" id="CHEBI:74495"/>
        <dbReference type="ChEBI" id="CHEBI:82748"/>
        <dbReference type="EC" id="2.1.1.198"/>
    </reaction>
</comment>
<dbReference type="InterPro" id="IPR035996">
    <property type="entry name" value="4pyrrol_Methylase_sf"/>
</dbReference>
<gene>
    <name evidence="6 10" type="primary">rsmI</name>
    <name evidence="9" type="ORF">Ga0058931_1036</name>
    <name evidence="10" type="ORF">HLUCCA05_13345</name>
</gene>
<keyword evidence="2 6" id="KW-0698">rRNA processing</keyword>
<sequence>MPAIAPGLHLIATPIGAARDITLRALDLLAGCDLLVAEDTRSLRRLMELHGVALNGRRVLPYHDHNGAQMRPKLLQALREGQSVLYASEAGTPLVSDPGFGLARAAIDAGLPVLAAPGASAVMAALCVAGLPSDRFCFLGFPPAQAGARKLMLAEAAAVPATLLFYESPKRIHRFLNELCDSLGADRQAALCRELTKLHEEVLRMPLGELALAIKDRSLKGEIVLVVDRAAPFRADEETLDAALDAALRDMSVKEAVAQVARDLGLPRRDVYQAALAKGTET</sequence>
<dbReference type="OrthoDB" id="9809084at2"/>
<evidence type="ECO:0000313" key="9">
    <source>
        <dbReference type="EMBL" id="CUX80327.1"/>
    </source>
</evidence>
<evidence type="ECO:0000256" key="3">
    <source>
        <dbReference type="ARBA" id="ARBA00022603"/>
    </source>
</evidence>
<dbReference type="PATRIC" id="fig|1666912.4.peg.572"/>
<protein>
    <recommendedName>
        <fullName evidence="6">Ribosomal RNA small subunit methyltransferase I</fullName>
        <ecNumber evidence="6">2.1.1.198</ecNumber>
    </recommendedName>
    <alternativeName>
        <fullName evidence="6">16S rRNA 2'-O-ribose C1402 methyltransferase</fullName>
    </alternativeName>
    <alternativeName>
        <fullName evidence="6">rRNA (cytidine-2'-O-)-methyltransferase RsmI</fullName>
    </alternativeName>
</protein>
<evidence type="ECO:0000256" key="2">
    <source>
        <dbReference type="ARBA" id="ARBA00022552"/>
    </source>
</evidence>
<dbReference type="HAMAP" id="MF_01877">
    <property type="entry name" value="16SrRNA_methyltr_I"/>
    <property type="match status" value="1"/>
</dbReference>
<dbReference type="Gene3D" id="3.40.1010.10">
    <property type="entry name" value="Cobalt-precorrin-4 Transmethylase, Domain 1"/>
    <property type="match status" value="1"/>
</dbReference>
<dbReference type="FunFam" id="3.30.950.10:FF:000002">
    <property type="entry name" value="Ribosomal RNA small subunit methyltransferase I"/>
    <property type="match status" value="1"/>
</dbReference>
<dbReference type="Pfam" id="PF00590">
    <property type="entry name" value="TP_methylase"/>
    <property type="match status" value="1"/>
</dbReference>
<dbReference type="InterPro" id="IPR014776">
    <property type="entry name" value="4pyrrole_Mease_sub2"/>
</dbReference>
<dbReference type="CDD" id="cd11648">
    <property type="entry name" value="RsmI"/>
    <property type="match status" value="1"/>
</dbReference>
<dbReference type="Proteomes" id="UP000050413">
    <property type="component" value="Unassembled WGS sequence"/>
</dbReference>
<feature type="domain" description="RsmI HTH" evidence="8">
    <location>
        <begin position="235"/>
        <end position="277"/>
    </location>
</feature>
<evidence type="ECO:0000313" key="11">
    <source>
        <dbReference type="Proteomes" id="UP000050413"/>
    </source>
</evidence>
<dbReference type="InterPro" id="IPR008189">
    <property type="entry name" value="rRNA_ssu_MeTfrase_I"/>
</dbReference>
<dbReference type="STRING" id="1666912.Ga0058931_1036"/>
<dbReference type="NCBIfam" id="TIGR00096">
    <property type="entry name" value="16S rRNA (cytidine(1402)-2'-O)-methyltransferase"/>
    <property type="match status" value="1"/>
</dbReference>
<dbReference type="EMBL" id="LJSG01000010">
    <property type="protein sequence ID" value="KPP93004.1"/>
    <property type="molecule type" value="Genomic_DNA"/>
</dbReference>
<dbReference type="InterPro" id="IPR014777">
    <property type="entry name" value="4pyrrole_Mease_sub1"/>
</dbReference>
<dbReference type="GO" id="GO:0005737">
    <property type="term" value="C:cytoplasm"/>
    <property type="evidence" value="ECO:0007669"/>
    <property type="project" value="UniProtKB-SubCell"/>
</dbReference>